<sequence>MPGLGWEDWTAAGVDPNRLPADWGWKVTRPSGHGFEDDLADYAAALRDRRSILLEESPGVALRHRKQPWHRAAPYASGATYLPFTNDIPFGLWIFSLTPGDDEARSGRTWGQTIWFRVPAWWALGPQGRTAAAMLARLKKLTWDEVLTLRRSYNKAWPTDREDPAWYEAQDLAANTDRAPLKNALIKHTETALDRAARTHGKRVTDFSDEQKSVCFAAMALAIEDLSPSLAHRLLGPLHLALGDIHTCPVPTWAHSL</sequence>
<protein>
    <submittedName>
        <fullName evidence="1">Uncharacterized protein</fullName>
    </submittedName>
</protein>
<dbReference type="EMBL" id="BAAAIH010000039">
    <property type="protein sequence ID" value="GAA1288012.1"/>
    <property type="molecule type" value="Genomic_DNA"/>
</dbReference>
<dbReference type="Proteomes" id="UP001500282">
    <property type="component" value="Unassembled WGS sequence"/>
</dbReference>
<proteinExistence type="predicted"/>
<evidence type="ECO:0000313" key="2">
    <source>
        <dbReference type="Proteomes" id="UP001500282"/>
    </source>
</evidence>
<evidence type="ECO:0000313" key="1">
    <source>
        <dbReference type="EMBL" id="GAA1288012.1"/>
    </source>
</evidence>
<keyword evidence="2" id="KW-1185">Reference proteome</keyword>
<name>A0ABP4HW49_9ACTN</name>
<organism evidence="1 2">
    <name type="scientific">Streptomyces javensis</name>
    <dbReference type="NCBI Taxonomy" id="114698"/>
    <lineage>
        <taxon>Bacteria</taxon>
        <taxon>Bacillati</taxon>
        <taxon>Actinomycetota</taxon>
        <taxon>Actinomycetes</taxon>
        <taxon>Kitasatosporales</taxon>
        <taxon>Streptomycetaceae</taxon>
        <taxon>Streptomyces</taxon>
        <taxon>Streptomyces violaceusniger group</taxon>
    </lineage>
</organism>
<comment type="caution">
    <text evidence="1">The sequence shown here is derived from an EMBL/GenBank/DDBJ whole genome shotgun (WGS) entry which is preliminary data.</text>
</comment>
<reference evidence="2" key="1">
    <citation type="journal article" date="2019" name="Int. J. Syst. Evol. Microbiol.">
        <title>The Global Catalogue of Microorganisms (GCM) 10K type strain sequencing project: providing services to taxonomists for standard genome sequencing and annotation.</title>
        <authorList>
            <consortium name="The Broad Institute Genomics Platform"/>
            <consortium name="The Broad Institute Genome Sequencing Center for Infectious Disease"/>
            <person name="Wu L."/>
            <person name="Ma J."/>
        </authorList>
    </citation>
    <scope>NUCLEOTIDE SEQUENCE [LARGE SCALE GENOMIC DNA]</scope>
    <source>
        <strain evidence="2">JCM 11448</strain>
    </source>
</reference>
<gene>
    <name evidence="1" type="ORF">GCM10009579_59240</name>
</gene>
<accession>A0ABP4HW49</accession>